<dbReference type="InterPro" id="IPR000084">
    <property type="entry name" value="PE-PGRS_N"/>
</dbReference>
<protein>
    <submittedName>
        <fullName evidence="2">PE family protein</fullName>
    </submittedName>
</protein>
<dbReference type="AlphaFoldDB" id="A0A1W9ZAS2"/>
<feature type="domain" description="PE" evidence="1">
    <location>
        <begin position="4"/>
        <end position="93"/>
    </location>
</feature>
<reference evidence="2 3" key="1">
    <citation type="submission" date="2017-02" db="EMBL/GenBank/DDBJ databases">
        <title>The new phylogeny of genus Mycobacterium.</title>
        <authorList>
            <person name="Tortoli E."/>
            <person name="Trovato A."/>
            <person name="Cirillo D.M."/>
        </authorList>
    </citation>
    <scope>NUCLEOTIDE SEQUENCE [LARGE SCALE GENOMIC DNA]</scope>
    <source>
        <strain evidence="2 3">DSM 45057</strain>
    </source>
</reference>
<proteinExistence type="predicted"/>
<sequence>MSFVIALPEVMGTAATDLAGIGSALESAGAAAAAHTTGLLAAAQDEVSVAIAELFGAHGQAYQSASAQAAAFHQQFVQALTGSAGSYATAESAAAQPLQSLLDVINAQLVAQTGRPLIGNGANGAAGTGQNGGAGGWLIGNGGAGGSGTSTAGADGGKGGTGGAAGLFGSGGAGGAGGTATTAGKAG</sequence>
<keyword evidence="3" id="KW-1185">Reference proteome</keyword>
<dbReference type="EMBL" id="MVHE01000087">
    <property type="protein sequence ID" value="ORA10877.1"/>
    <property type="molecule type" value="Genomic_DNA"/>
</dbReference>
<dbReference type="Pfam" id="PF21526">
    <property type="entry name" value="PGRS"/>
    <property type="match status" value="1"/>
</dbReference>
<feature type="non-terminal residue" evidence="2">
    <location>
        <position position="187"/>
    </location>
</feature>
<dbReference type="InterPro" id="IPR038332">
    <property type="entry name" value="PPE_sf"/>
</dbReference>
<accession>A0A1W9ZAS2</accession>
<comment type="caution">
    <text evidence="2">The sequence shown here is derived from an EMBL/GenBank/DDBJ whole genome shotgun (WGS) entry which is preliminary data.</text>
</comment>
<dbReference type="SUPFAM" id="SSF140459">
    <property type="entry name" value="PE/PPE dimer-like"/>
    <property type="match status" value="1"/>
</dbReference>
<evidence type="ECO:0000259" key="1">
    <source>
        <dbReference type="Pfam" id="PF00934"/>
    </source>
</evidence>
<evidence type="ECO:0000313" key="2">
    <source>
        <dbReference type="EMBL" id="ORA10877.1"/>
    </source>
</evidence>
<organism evidence="2 3">
    <name type="scientific">Mycobacterium angelicum</name>
    <dbReference type="NCBI Taxonomy" id="470074"/>
    <lineage>
        <taxon>Bacteria</taxon>
        <taxon>Bacillati</taxon>
        <taxon>Actinomycetota</taxon>
        <taxon>Actinomycetes</taxon>
        <taxon>Mycobacteriales</taxon>
        <taxon>Mycobacteriaceae</taxon>
        <taxon>Mycobacterium</taxon>
    </lineage>
</organism>
<gene>
    <name evidence="2" type="ORF">BST12_26325</name>
</gene>
<dbReference type="Pfam" id="PF00934">
    <property type="entry name" value="PE"/>
    <property type="match status" value="1"/>
</dbReference>
<evidence type="ECO:0000313" key="3">
    <source>
        <dbReference type="Proteomes" id="UP000192284"/>
    </source>
</evidence>
<dbReference type="Gene3D" id="1.10.287.850">
    <property type="entry name" value="HP0062-like domain"/>
    <property type="match status" value="1"/>
</dbReference>
<dbReference type="Proteomes" id="UP000192284">
    <property type="component" value="Unassembled WGS sequence"/>
</dbReference>
<dbReference type="FunFam" id="1.10.287.850:FF:000001">
    <property type="entry name" value="PE_PGRS39"/>
    <property type="match status" value="1"/>
</dbReference>
<name>A0A1W9ZAS2_MYCAN</name>
<dbReference type="InterPro" id="IPR048996">
    <property type="entry name" value="PGRS_rpt"/>
</dbReference>